<keyword evidence="2" id="KW-1185">Reference proteome</keyword>
<dbReference type="RefSeq" id="WP_127083538.1">
    <property type="nucleotide sequence ID" value="NZ_RSCL01000013.1"/>
</dbReference>
<reference evidence="1" key="1">
    <citation type="submission" date="2018-12" db="EMBL/GenBank/DDBJ databases">
        <authorList>
            <person name="Will S."/>
            <person name="Neumann-Schaal M."/>
            <person name="Henke P."/>
        </authorList>
    </citation>
    <scope>NUCLEOTIDE SEQUENCE</scope>
    <source>
        <strain evidence="1">PCC 7102</strain>
    </source>
</reference>
<reference evidence="1" key="2">
    <citation type="journal article" date="2019" name="Genome Biol. Evol.">
        <title>Day and night: Metabolic profiles and evolutionary relationships of six axenic non-marine cyanobacteria.</title>
        <authorList>
            <person name="Will S.E."/>
            <person name="Henke P."/>
            <person name="Boedeker C."/>
            <person name="Huang S."/>
            <person name="Brinkmann H."/>
            <person name="Rohde M."/>
            <person name="Jarek M."/>
            <person name="Friedl T."/>
            <person name="Seufert S."/>
            <person name="Schumacher M."/>
            <person name="Overmann J."/>
            <person name="Neumann-Schaal M."/>
            <person name="Petersen J."/>
        </authorList>
    </citation>
    <scope>NUCLEOTIDE SEQUENCE [LARGE SCALE GENOMIC DNA]</scope>
    <source>
        <strain evidence="1">PCC 7102</strain>
    </source>
</reference>
<dbReference type="EMBL" id="RSCL01000013">
    <property type="protein sequence ID" value="RUT03596.1"/>
    <property type="molecule type" value="Genomic_DNA"/>
</dbReference>
<dbReference type="OrthoDB" id="512705at2"/>
<evidence type="ECO:0008006" key="3">
    <source>
        <dbReference type="Google" id="ProtNLM"/>
    </source>
</evidence>
<accession>A0A3S1B2Q3</accession>
<dbReference type="InterPro" id="IPR014951">
    <property type="entry name" value="DUF1822"/>
</dbReference>
<name>A0A3S1B2Q3_9CYAN</name>
<gene>
    <name evidence="1" type="ORF">DSM106972_052350</name>
</gene>
<dbReference type="Proteomes" id="UP000271624">
    <property type="component" value="Unassembled WGS sequence"/>
</dbReference>
<protein>
    <recommendedName>
        <fullName evidence="3">DUF1822 domain-containing protein</fullName>
    </recommendedName>
</protein>
<dbReference type="AlphaFoldDB" id="A0A3S1B2Q3"/>
<proteinExistence type="predicted"/>
<evidence type="ECO:0000313" key="2">
    <source>
        <dbReference type="Proteomes" id="UP000271624"/>
    </source>
</evidence>
<comment type="caution">
    <text evidence="1">The sequence shown here is derived from an EMBL/GenBank/DDBJ whole genome shotgun (WGS) entry which is preliminary data.</text>
</comment>
<sequence length="315" mass="34967">MTCNALPLPISETAILTARSFATQQPTREKAEKVLLNTLSVLTVSYYLNLMGVSTDVNVGDSWNPVMRLSTDVADLDVPGVGKIECRPASINEDFCYIPPESWGTRVAYVVVVIDECLEEAKVMGFVKGCSTEVLHYDELLPLEGLVEYLEWQKLAQSTLVSLSRWVSGVVEYGWQTVESLLENPQLRPVYVFRSVEAISGDTVLKETEAHSVRRAKLFDLGIQIANQPVILIVEITPQSDSKTSVRLQLHPTGAVYLQPSIVLSVLDESLNLFLEAQSRSADNYIQLQFSGEVGERFSVRVGHDGAYITEHFVI</sequence>
<dbReference type="Pfam" id="PF08852">
    <property type="entry name" value="DUF1822"/>
    <property type="match status" value="1"/>
</dbReference>
<organism evidence="1 2">
    <name type="scientific">Dulcicalothrix desertica PCC 7102</name>
    <dbReference type="NCBI Taxonomy" id="232991"/>
    <lineage>
        <taxon>Bacteria</taxon>
        <taxon>Bacillati</taxon>
        <taxon>Cyanobacteriota</taxon>
        <taxon>Cyanophyceae</taxon>
        <taxon>Nostocales</taxon>
        <taxon>Calotrichaceae</taxon>
        <taxon>Dulcicalothrix</taxon>
    </lineage>
</organism>
<evidence type="ECO:0000313" key="1">
    <source>
        <dbReference type="EMBL" id="RUT03596.1"/>
    </source>
</evidence>